<name>A0A7D9J8Z7_PARCT</name>
<dbReference type="InterPro" id="IPR000477">
    <property type="entry name" value="RT_dom"/>
</dbReference>
<reference evidence="2" key="1">
    <citation type="submission" date="2020-04" db="EMBL/GenBank/DDBJ databases">
        <authorList>
            <person name="Alioto T."/>
            <person name="Alioto T."/>
            <person name="Gomez Garrido J."/>
        </authorList>
    </citation>
    <scope>NUCLEOTIDE SEQUENCE</scope>
    <source>
        <strain evidence="2">A484AB</strain>
    </source>
</reference>
<protein>
    <recommendedName>
        <fullName evidence="1">Reverse transcriptase domain-containing protein</fullName>
    </recommendedName>
</protein>
<gene>
    <name evidence="2" type="ORF">PACLA_8A003605</name>
</gene>
<dbReference type="PANTHER" id="PTHR33332">
    <property type="entry name" value="REVERSE TRANSCRIPTASE DOMAIN-CONTAINING PROTEIN"/>
    <property type="match status" value="1"/>
</dbReference>
<dbReference type="EMBL" id="CACRXK020013197">
    <property type="protein sequence ID" value="CAB4024719.1"/>
    <property type="molecule type" value="Genomic_DNA"/>
</dbReference>
<proteinExistence type="predicted"/>
<feature type="non-terminal residue" evidence="2">
    <location>
        <position position="1"/>
    </location>
</feature>
<evidence type="ECO:0000313" key="3">
    <source>
        <dbReference type="Proteomes" id="UP001152795"/>
    </source>
</evidence>
<evidence type="ECO:0000313" key="2">
    <source>
        <dbReference type="EMBL" id="CAB4024719.1"/>
    </source>
</evidence>
<accession>A0A7D9J8Z7</accession>
<keyword evidence="3" id="KW-1185">Reference proteome</keyword>
<evidence type="ECO:0000259" key="1">
    <source>
        <dbReference type="Pfam" id="PF00078"/>
    </source>
</evidence>
<sequence>MIANAKSTYIKDEIESNLNNPRKLWKTLKRVAPTKPASSMPSFIQVDGHQISDPTAIANAFNEYFIESQTSTTPISCIDENGQDLIKQRLQNFVNDRIDESTQFLIPEISRNQVEQDFAKLASNKATGIDAIGIKVLKMALPAIVPSLTHIYNASITTGIFPVKFKQAKLCPIYKKESVHERNNYRPISVLPIISKPLERHVATSYLEYLNSHGLLYRHQSAYRPYHSCETALLNLTDNWLNAMDKSNLGSILGPVLFSLYMNDLPLNIPEANVDVYADDTTLWKSNGDCIKIQNDLQSSLDCANVWFKQNHMKPNITKTKHLLIGTHQKLRHANISSLELNLNGVPIEEVKDEKLLGVKLDKYLSWNDQVNCLMKKLNSRFFLLKRAKGYLSISGRKMLYNALIKSTLEYCCTVWGNCSNEQLLRLLGLQKRCARLILDANPSDNSVALFNTLKWIPIDDTIRVHKLCMMYKIINKMCPQYFDNYVSYVKNWHEYCTRASSNMKLVVPKCHTRSGLRCFHASAVRLWNKLNVDSMNISGL</sequence>
<comment type="caution">
    <text evidence="2">The sequence shown here is derived from an EMBL/GenBank/DDBJ whole genome shotgun (WGS) entry which is preliminary data.</text>
</comment>
<dbReference type="Pfam" id="PF00078">
    <property type="entry name" value="RVT_1"/>
    <property type="match status" value="1"/>
</dbReference>
<dbReference type="AlphaFoldDB" id="A0A7D9J8Z7"/>
<organism evidence="2 3">
    <name type="scientific">Paramuricea clavata</name>
    <name type="common">Red gorgonian</name>
    <name type="synonym">Violescent sea-whip</name>
    <dbReference type="NCBI Taxonomy" id="317549"/>
    <lineage>
        <taxon>Eukaryota</taxon>
        <taxon>Metazoa</taxon>
        <taxon>Cnidaria</taxon>
        <taxon>Anthozoa</taxon>
        <taxon>Octocorallia</taxon>
        <taxon>Malacalcyonacea</taxon>
        <taxon>Plexauridae</taxon>
        <taxon>Paramuricea</taxon>
    </lineage>
</organism>
<feature type="domain" description="Reverse transcriptase" evidence="1">
    <location>
        <begin position="249"/>
        <end position="350"/>
    </location>
</feature>
<dbReference type="Proteomes" id="UP001152795">
    <property type="component" value="Unassembled WGS sequence"/>
</dbReference>
<dbReference type="OrthoDB" id="414730at2759"/>
<dbReference type="CDD" id="cd01650">
    <property type="entry name" value="RT_nLTR_like"/>
    <property type="match status" value="1"/>
</dbReference>